<accession>A0A0A9AZB6</accession>
<proteinExistence type="predicted"/>
<reference evidence="1" key="1">
    <citation type="submission" date="2014-09" db="EMBL/GenBank/DDBJ databases">
        <authorList>
            <person name="Magalhaes I.L.F."/>
            <person name="Oliveira U."/>
            <person name="Santos F.R."/>
            <person name="Vidigal T.H.D.A."/>
            <person name="Brescovit A.D."/>
            <person name="Santos A.J."/>
        </authorList>
    </citation>
    <scope>NUCLEOTIDE SEQUENCE</scope>
    <source>
        <tissue evidence="1">Shoot tissue taken approximately 20 cm above the soil surface</tissue>
    </source>
</reference>
<sequence length="45" mass="5344">MGFLINFFSKHALFLTFHIGQHFAAKPRMYVELPFGSHFLIQIQY</sequence>
<dbReference type="EMBL" id="GBRH01241429">
    <property type="protein sequence ID" value="JAD56466.1"/>
    <property type="molecule type" value="Transcribed_RNA"/>
</dbReference>
<dbReference type="AlphaFoldDB" id="A0A0A9AZB6"/>
<name>A0A0A9AZB6_ARUDO</name>
<evidence type="ECO:0000313" key="1">
    <source>
        <dbReference type="EMBL" id="JAD56466.1"/>
    </source>
</evidence>
<protein>
    <submittedName>
        <fullName evidence="1">Uncharacterized protein</fullName>
    </submittedName>
</protein>
<organism evidence="1">
    <name type="scientific">Arundo donax</name>
    <name type="common">Giant reed</name>
    <name type="synonym">Donax arundinaceus</name>
    <dbReference type="NCBI Taxonomy" id="35708"/>
    <lineage>
        <taxon>Eukaryota</taxon>
        <taxon>Viridiplantae</taxon>
        <taxon>Streptophyta</taxon>
        <taxon>Embryophyta</taxon>
        <taxon>Tracheophyta</taxon>
        <taxon>Spermatophyta</taxon>
        <taxon>Magnoliopsida</taxon>
        <taxon>Liliopsida</taxon>
        <taxon>Poales</taxon>
        <taxon>Poaceae</taxon>
        <taxon>PACMAD clade</taxon>
        <taxon>Arundinoideae</taxon>
        <taxon>Arundineae</taxon>
        <taxon>Arundo</taxon>
    </lineage>
</organism>
<reference evidence="1" key="2">
    <citation type="journal article" date="2015" name="Data Brief">
        <title>Shoot transcriptome of the giant reed, Arundo donax.</title>
        <authorList>
            <person name="Barrero R.A."/>
            <person name="Guerrero F.D."/>
            <person name="Moolhuijzen P."/>
            <person name="Goolsby J.A."/>
            <person name="Tidwell J."/>
            <person name="Bellgard S.E."/>
            <person name="Bellgard M.I."/>
        </authorList>
    </citation>
    <scope>NUCLEOTIDE SEQUENCE</scope>
    <source>
        <tissue evidence="1">Shoot tissue taken approximately 20 cm above the soil surface</tissue>
    </source>
</reference>